<evidence type="ECO:0000256" key="1">
    <source>
        <dbReference type="ARBA" id="ARBA00005806"/>
    </source>
</evidence>
<dbReference type="Proteomes" id="UP001208938">
    <property type="component" value="Unassembled WGS sequence"/>
</dbReference>
<sequence length="419" mass="45852">MTPALECTADAAAYQRDWAKGLRARLAAGEPYAFANADTPMEVFHALGMPVVVNQWWSSVIAAKKLSAAHLAASEAAGFHGRLAKYSALPLFAAIDGRPEMQPWGGLPAPGLLCARASADDHPLIFAEWARLTGAPLRILSAPGHPDPASDWWNGLRDGWEKGTGGDRLDLMVAEIEDLTALAEKVAGRRMPDGALAGLMARIDRQERLFDEAAQMIADAPRCPIRISEMIPNVMIPQWHRGSDWALAHAERFRDAVAARIADGAAVVEDEQVRMMWIGAGLWFDTGFYQAFENLGAVFAWSMYLPFAADGYLRTDHGDPMRALAARAIDLNEHLHQPPWAGAWHVKEALRARIDLAVIIVPESDRPSGYGTRFIARALEQAGVETVTIEADMVDARAWDGEKARALVRDGIARGRKER</sequence>
<accession>A0ABT3GZ92</accession>
<dbReference type="PANTHER" id="PTHR30548:SF1">
    <property type="entry name" value="DEHYDRATASE SUBUNIT MJ0007-RELATED"/>
    <property type="match status" value="1"/>
</dbReference>
<dbReference type="InterPro" id="IPR010327">
    <property type="entry name" value="FldB/FldC_alpha/beta"/>
</dbReference>
<dbReference type="Pfam" id="PF06050">
    <property type="entry name" value="HGD-D"/>
    <property type="match status" value="1"/>
</dbReference>
<organism evidence="2 3">
    <name type="scientific">Pararhodobacter zhoushanensis</name>
    <dbReference type="NCBI Taxonomy" id="2479545"/>
    <lineage>
        <taxon>Bacteria</taxon>
        <taxon>Pseudomonadati</taxon>
        <taxon>Pseudomonadota</taxon>
        <taxon>Alphaproteobacteria</taxon>
        <taxon>Rhodobacterales</taxon>
        <taxon>Paracoccaceae</taxon>
        <taxon>Pararhodobacter</taxon>
    </lineage>
</organism>
<dbReference type="EMBL" id="JAPDFL010000001">
    <property type="protein sequence ID" value="MCW1932873.1"/>
    <property type="molecule type" value="Genomic_DNA"/>
</dbReference>
<keyword evidence="3" id="KW-1185">Reference proteome</keyword>
<protein>
    <submittedName>
        <fullName evidence="2">2-hydroxyacyl-CoA dehydratase family protein</fullName>
    </submittedName>
</protein>
<evidence type="ECO:0000313" key="3">
    <source>
        <dbReference type="Proteomes" id="UP001208938"/>
    </source>
</evidence>
<comment type="caution">
    <text evidence="2">The sequence shown here is derived from an EMBL/GenBank/DDBJ whole genome shotgun (WGS) entry which is preliminary data.</text>
</comment>
<dbReference type="RefSeq" id="WP_264505836.1">
    <property type="nucleotide sequence ID" value="NZ_JAPDFL010000001.1"/>
</dbReference>
<dbReference type="PANTHER" id="PTHR30548">
    <property type="entry name" value="2-HYDROXYGLUTARYL-COA DEHYDRATASE, D-COMPONENT-RELATED"/>
    <property type="match status" value="1"/>
</dbReference>
<gene>
    <name evidence="2" type="ORF">OKW52_11565</name>
</gene>
<proteinExistence type="inferred from homology"/>
<reference evidence="2 3" key="1">
    <citation type="submission" date="2022-10" db="EMBL/GenBank/DDBJ databases">
        <title>Pararhodobacter sp. nov., isolated from marine algae.</title>
        <authorList>
            <person name="Choi B.J."/>
            <person name="Kim J.M."/>
            <person name="Lee J.K."/>
            <person name="Choi D.G."/>
            <person name="Jeon C.O."/>
        </authorList>
    </citation>
    <scope>NUCLEOTIDE SEQUENCE [LARGE SCALE GENOMIC DNA]</scope>
    <source>
        <strain evidence="2 3">ZQ420</strain>
    </source>
</reference>
<evidence type="ECO:0000313" key="2">
    <source>
        <dbReference type="EMBL" id="MCW1932873.1"/>
    </source>
</evidence>
<comment type="similarity">
    <text evidence="1">Belongs to the FldB/FldC dehydratase alpha/beta subunit family.</text>
</comment>
<name>A0ABT3GZ92_9RHOB</name>
<dbReference type="Gene3D" id="3.40.50.11900">
    <property type="match status" value="1"/>
</dbReference>